<evidence type="ECO:0000313" key="14">
    <source>
        <dbReference type="Proteomes" id="UP000245838"/>
    </source>
</evidence>
<dbReference type="InterPro" id="IPR006667">
    <property type="entry name" value="SLC41_membr_dom"/>
</dbReference>
<comment type="subcellular location">
    <subcellularLocation>
        <location evidence="1">Membrane</location>
        <topology evidence="1">Multi-pass membrane protein</topology>
    </subcellularLocation>
</comment>
<dbReference type="KEGG" id="sgl:SG0628"/>
<keyword evidence="13" id="KW-1185">Reference proteome</keyword>
<name>Q2NVC2_SODGM</name>
<keyword evidence="4 8" id="KW-0812">Transmembrane</keyword>
<dbReference type="HOGENOM" id="CLU_037408_2_0_6"/>
<evidence type="ECO:0000259" key="10">
    <source>
        <dbReference type="Pfam" id="PF01769"/>
    </source>
</evidence>
<evidence type="ECO:0000256" key="7">
    <source>
        <dbReference type="ARBA" id="ARBA00023136"/>
    </source>
</evidence>
<gene>
    <name evidence="11" type="ordered locus">SG0628</name>
    <name evidence="12" type="ORF">SGGMMB4_01440</name>
</gene>
<proteinExistence type="inferred from homology"/>
<dbReference type="Gene3D" id="1.10.357.20">
    <property type="entry name" value="SLC41 divalent cation transporters, integral membrane domain"/>
    <property type="match status" value="1"/>
</dbReference>
<dbReference type="SUPFAM" id="SSF54631">
    <property type="entry name" value="CBS-domain pair"/>
    <property type="match status" value="1"/>
</dbReference>
<dbReference type="eggNOG" id="COG2239">
    <property type="taxonomic scope" value="Bacteria"/>
</dbReference>
<evidence type="ECO:0000313" key="11">
    <source>
        <dbReference type="EMBL" id="BAE73903.1"/>
    </source>
</evidence>
<keyword evidence="6 8" id="KW-1133">Transmembrane helix</keyword>
<dbReference type="GO" id="GO:0008324">
    <property type="term" value="F:monoatomic cation transmembrane transporter activity"/>
    <property type="evidence" value="ECO:0007669"/>
    <property type="project" value="InterPro"/>
</dbReference>
<dbReference type="InterPro" id="IPR036739">
    <property type="entry name" value="SLC41_membr_dom_sf"/>
</dbReference>
<dbReference type="EMBL" id="LN854557">
    <property type="protein sequence ID" value="CRL44364.1"/>
    <property type="molecule type" value="Genomic_DNA"/>
</dbReference>
<evidence type="ECO:0000313" key="12">
    <source>
        <dbReference type="EMBL" id="CRL44364.1"/>
    </source>
</evidence>
<evidence type="ECO:0000256" key="4">
    <source>
        <dbReference type="ARBA" id="ARBA00022692"/>
    </source>
</evidence>
<dbReference type="BioCyc" id="SGLO343509:SGP1_RS05445-MONOMER"/>
<dbReference type="InterPro" id="IPR000644">
    <property type="entry name" value="CBS_dom"/>
</dbReference>
<feature type="transmembrane region" description="Helical" evidence="8">
    <location>
        <begin position="275"/>
        <end position="301"/>
    </location>
</feature>
<dbReference type="Pfam" id="PF00571">
    <property type="entry name" value="CBS"/>
    <property type="match status" value="1"/>
</dbReference>
<evidence type="ECO:0000256" key="6">
    <source>
        <dbReference type="ARBA" id="ARBA00022989"/>
    </source>
</evidence>
<dbReference type="EMBL" id="AP008232">
    <property type="protein sequence ID" value="BAE73903.1"/>
    <property type="molecule type" value="Genomic_DNA"/>
</dbReference>
<feature type="domain" description="CBS" evidence="9">
    <location>
        <begin position="87"/>
        <end position="140"/>
    </location>
</feature>
<evidence type="ECO:0000256" key="1">
    <source>
        <dbReference type="ARBA" id="ARBA00004141"/>
    </source>
</evidence>
<evidence type="ECO:0000256" key="8">
    <source>
        <dbReference type="SAM" id="Phobius"/>
    </source>
</evidence>
<dbReference type="AlphaFoldDB" id="Q2NVC2"/>
<dbReference type="PANTHER" id="PTHR41394">
    <property type="entry name" value="MAGNESIUM TRANSPORTER MGTE"/>
    <property type="match status" value="1"/>
</dbReference>
<evidence type="ECO:0000256" key="3">
    <source>
        <dbReference type="ARBA" id="ARBA00022448"/>
    </source>
</evidence>
<dbReference type="GO" id="GO:0016020">
    <property type="term" value="C:membrane"/>
    <property type="evidence" value="ECO:0007669"/>
    <property type="project" value="UniProtKB-SubCell"/>
</dbReference>
<dbReference type="OrthoDB" id="9790355at2"/>
<evidence type="ECO:0000313" key="13">
    <source>
        <dbReference type="Proteomes" id="UP000001932"/>
    </source>
</evidence>
<keyword evidence="7 8" id="KW-0472">Membrane</keyword>
<evidence type="ECO:0000259" key="9">
    <source>
        <dbReference type="Pfam" id="PF00571"/>
    </source>
</evidence>
<evidence type="ECO:0000256" key="5">
    <source>
        <dbReference type="ARBA" id="ARBA00022842"/>
    </source>
</evidence>
<sequence length="340" mass="37431">MHYSSTPSTVTAVGEKIMDHAVAYYMSDRYIAISGALSAGDARQYLLDHLTDNAIPPQIYIVDKDNYLEGLLSVKRLFTEDNADVPVASLMTRDYVTVTPEQDREQVAEMLGNHLNGPVPVVRYAKLIGELGEREIAALLRDEYTEDAQRQGASLPLDEPYLSSSPWRLWRKRISWLMLLFVAEAYTGTVLKAFSDELEAAIALAFFIPLLIGTGGNSGTQITSTLVRAMALGEVSLRNLPAILRKEIPTSFLVAISIGLVAWIRAWILNVGLQVTLVVCLTLIAITIWTAIVSSIIPLLLKHLRIDPAVVSAPFIATFIDGTGLIIYFEIAKLVMRDLG</sequence>
<dbReference type="STRING" id="343509.SG0628"/>
<protein>
    <submittedName>
        <fullName evidence="11">Magnesium transport protein</fullName>
    </submittedName>
    <submittedName>
        <fullName evidence="12">Magnesium transporter MgtE</fullName>
    </submittedName>
</protein>
<feature type="domain" description="SLC41A/MgtE integral membrane" evidence="10">
    <location>
        <begin position="208"/>
        <end position="329"/>
    </location>
</feature>
<feature type="transmembrane region" description="Helical" evidence="8">
    <location>
        <begin position="308"/>
        <end position="329"/>
    </location>
</feature>
<reference evidence="11 13" key="1">
    <citation type="journal article" date="2006" name="Genome Res.">
        <title>Massive genome erosion and functional adaptations provide insights into the symbiotic lifestyle of Sodalis glossinidius in the tsetse host.</title>
        <authorList>
            <person name="Toh H."/>
            <person name="Weiss B.L."/>
            <person name="Perkin S.A.H."/>
            <person name="Yamashita A."/>
            <person name="Oshima K."/>
            <person name="Hattori M."/>
            <person name="Aksoy S."/>
        </authorList>
    </citation>
    <scope>NUCLEOTIDE SEQUENCE [LARGE SCALE GENOMIC DNA]</scope>
    <source>
        <strain evidence="13">morsitans</strain>
        <strain evidence="11">Morsitans</strain>
    </source>
</reference>
<dbReference type="RefSeq" id="WP_011410381.1">
    <property type="nucleotide sequence ID" value="NC_007712.1"/>
</dbReference>
<evidence type="ECO:0000256" key="2">
    <source>
        <dbReference type="ARBA" id="ARBA00009749"/>
    </source>
</evidence>
<keyword evidence="5" id="KW-0460">Magnesium</keyword>
<dbReference type="SUPFAM" id="SSF161093">
    <property type="entry name" value="MgtE membrane domain-like"/>
    <property type="match status" value="1"/>
</dbReference>
<dbReference type="Pfam" id="PF01769">
    <property type="entry name" value="MgtE"/>
    <property type="match status" value="1"/>
</dbReference>
<keyword evidence="3" id="KW-0813">Transport</keyword>
<accession>Q2NVC2</accession>
<organism evidence="11 13">
    <name type="scientific">Sodalis glossinidius (strain morsitans)</name>
    <dbReference type="NCBI Taxonomy" id="343509"/>
    <lineage>
        <taxon>Bacteria</taxon>
        <taxon>Pseudomonadati</taxon>
        <taxon>Pseudomonadota</taxon>
        <taxon>Gammaproteobacteria</taxon>
        <taxon>Enterobacterales</taxon>
        <taxon>Bruguierivoracaceae</taxon>
        <taxon>Sodalis</taxon>
    </lineage>
</organism>
<feature type="transmembrane region" description="Helical" evidence="8">
    <location>
        <begin position="248"/>
        <end position="269"/>
    </location>
</feature>
<dbReference type="PANTHER" id="PTHR41394:SF8">
    <property type="entry name" value="MAGNESIUM TRANSPORTER MGTE"/>
    <property type="match status" value="1"/>
</dbReference>
<reference evidence="12 14" key="2">
    <citation type="submission" date="2015-05" db="EMBL/GenBank/DDBJ databases">
        <authorList>
            <person name="Goodhead I."/>
        </authorList>
    </citation>
    <scope>NUCLEOTIDE SEQUENCE [LARGE SCALE GENOMIC DNA]</scope>
    <source>
        <strain evidence="12">B4</strain>
        <strain evidence="14">morsitans</strain>
    </source>
</reference>
<dbReference type="Proteomes" id="UP000245838">
    <property type="component" value="Chromosome sggmmb4_Chromosome"/>
</dbReference>
<dbReference type="InterPro" id="IPR046342">
    <property type="entry name" value="CBS_dom_sf"/>
</dbReference>
<comment type="similarity">
    <text evidence="2">Belongs to the SLC41A transporter family.</text>
</comment>
<dbReference type="Proteomes" id="UP000001932">
    <property type="component" value="Chromosome"/>
</dbReference>
<dbReference type="Gene3D" id="3.10.580.10">
    <property type="entry name" value="CBS-domain"/>
    <property type="match status" value="1"/>
</dbReference>